<name>A0A6C0D4U9_9ZZZZ</name>
<evidence type="ECO:0000256" key="1">
    <source>
        <dbReference type="SAM" id="MobiDB-lite"/>
    </source>
</evidence>
<dbReference type="AlphaFoldDB" id="A0A6C0D4U9"/>
<feature type="compositionally biased region" description="Basic residues" evidence="1">
    <location>
        <begin position="397"/>
        <end position="407"/>
    </location>
</feature>
<organism evidence="3">
    <name type="scientific">viral metagenome</name>
    <dbReference type="NCBI Taxonomy" id="1070528"/>
    <lineage>
        <taxon>unclassified sequences</taxon>
        <taxon>metagenomes</taxon>
        <taxon>organismal metagenomes</taxon>
    </lineage>
</organism>
<proteinExistence type="predicted"/>
<dbReference type="InterPro" id="IPR000719">
    <property type="entry name" value="Prot_kinase_dom"/>
</dbReference>
<accession>A0A6C0D4U9</accession>
<dbReference type="EMBL" id="MN739525">
    <property type="protein sequence ID" value="QHT10725.1"/>
    <property type="molecule type" value="Genomic_DNA"/>
</dbReference>
<reference evidence="3" key="1">
    <citation type="journal article" date="2020" name="Nature">
        <title>Giant virus diversity and host interactions through global metagenomics.</title>
        <authorList>
            <person name="Schulz F."/>
            <person name="Roux S."/>
            <person name="Paez-Espino D."/>
            <person name="Jungbluth S."/>
            <person name="Walsh D.A."/>
            <person name="Denef V.J."/>
            <person name="McMahon K.D."/>
            <person name="Konstantinidis K.T."/>
            <person name="Eloe-Fadrosh E.A."/>
            <person name="Kyrpides N.C."/>
            <person name="Woyke T."/>
        </authorList>
    </citation>
    <scope>NUCLEOTIDE SEQUENCE</scope>
    <source>
        <strain evidence="3">GVMAG-M-3300023174-107</strain>
    </source>
</reference>
<dbReference type="GO" id="GO:0004672">
    <property type="term" value="F:protein kinase activity"/>
    <property type="evidence" value="ECO:0007669"/>
    <property type="project" value="InterPro"/>
</dbReference>
<evidence type="ECO:0000313" key="3">
    <source>
        <dbReference type="EMBL" id="QHT10725.1"/>
    </source>
</evidence>
<evidence type="ECO:0000259" key="2">
    <source>
        <dbReference type="PROSITE" id="PS50011"/>
    </source>
</evidence>
<sequence>MFVKEEDLDIFLQEFRISYLTSGAFGVVFLVESETSPYVSMRNDQRINKMIIKLCGVSNHTFPLTSTIKGRRHTLKTVSERSFEREIEIQTELFFRTCEYLNPLCPCIIHSEIKHADFDAVNRRRLAPRLSHLLSKSEPDTLEYYILHFFLQQITSGTLSMYGLICMEYADGFETLYKLKKTESNETITQFESIARMKLIEMTLKTTYTHSDFHDGNILCKKGSTPEVMLIDFGLCNRLNHEEWKILKKEWDSHKYYDALESIFYPLRYDNYDLRNNMEEYGWLLGTDDIEYDEDGNFEEIDVPRDSIDKITRDIEILVEEQNLKIQQLKETFPGKFPLTQKERQKFYQFKKEAPPRYIRNQYQIQGPDAIIPQSTRVSRLYDKRVHKRTRSLNRYTLKKRSRSKSKGSREPKIVFGNESKSSKNSRSRNSAVPRGTRR</sequence>
<dbReference type="GO" id="GO:0005524">
    <property type="term" value="F:ATP binding"/>
    <property type="evidence" value="ECO:0007669"/>
    <property type="project" value="InterPro"/>
</dbReference>
<protein>
    <recommendedName>
        <fullName evidence="2">Protein kinase domain-containing protein</fullName>
    </recommendedName>
</protein>
<feature type="domain" description="Protein kinase" evidence="2">
    <location>
        <begin position="14"/>
        <end position="358"/>
    </location>
</feature>
<dbReference type="InterPro" id="IPR004147">
    <property type="entry name" value="ABC1_dom"/>
</dbReference>
<dbReference type="SUPFAM" id="SSF56112">
    <property type="entry name" value="Protein kinase-like (PK-like)"/>
    <property type="match status" value="1"/>
</dbReference>
<dbReference type="Pfam" id="PF03109">
    <property type="entry name" value="ABC1"/>
    <property type="match status" value="1"/>
</dbReference>
<dbReference type="InterPro" id="IPR011009">
    <property type="entry name" value="Kinase-like_dom_sf"/>
</dbReference>
<feature type="region of interest" description="Disordered" evidence="1">
    <location>
        <begin position="397"/>
        <end position="439"/>
    </location>
</feature>
<dbReference type="PROSITE" id="PS50011">
    <property type="entry name" value="PROTEIN_KINASE_DOM"/>
    <property type="match status" value="1"/>
</dbReference>
<dbReference type="Gene3D" id="1.10.510.10">
    <property type="entry name" value="Transferase(Phosphotransferase) domain 1"/>
    <property type="match status" value="1"/>
</dbReference>